<sequence>MNVLDRKKEEFKERIKERVLERAKALNLPEEHPTVLNELMFLLEKYDVNEEVQRLKAHVERFKKLLESEGEVGKKLEFLAQEMHREITTLGNKIPDFSEYTVEVKAEIDKIKQQAANVE</sequence>
<dbReference type="InterPro" id="IPR005229">
    <property type="entry name" value="YicC/YloC-like"/>
</dbReference>
<dbReference type="Proteomes" id="UP000000798">
    <property type="component" value="Chromosome"/>
</dbReference>
<evidence type="ECO:0000259" key="1">
    <source>
        <dbReference type="Pfam" id="PF08340"/>
    </source>
</evidence>
<gene>
    <name evidence="2" type="ordered locus">aq_771</name>
</gene>
<dbReference type="PANTHER" id="PTHR30636:SF3">
    <property type="entry name" value="UPF0701 PROTEIN YICC"/>
    <property type="match status" value="1"/>
</dbReference>
<evidence type="ECO:0000313" key="3">
    <source>
        <dbReference type="Proteomes" id="UP000000798"/>
    </source>
</evidence>
<dbReference type="EnsemblBacteria" id="AAC06937">
    <property type="protein sequence ID" value="AAC06937"/>
    <property type="gene ID" value="aq_771"/>
</dbReference>
<keyword evidence="3" id="KW-1185">Reference proteome</keyword>
<dbReference type="HOGENOM" id="CLU_2056484_0_0_0"/>
<dbReference type="InParanoid" id="O66970"/>
<dbReference type="KEGG" id="aae:aq_771"/>
<dbReference type="eggNOG" id="COG1561">
    <property type="taxonomic scope" value="Bacteria"/>
</dbReference>
<accession>O66970</accession>
<dbReference type="AlphaFoldDB" id="O66970"/>
<dbReference type="RefSeq" id="WP_010880469.1">
    <property type="nucleotide sequence ID" value="NC_000918.1"/>
</dbReference>
<protein>
    <recommendedName>
        <fullName evidence="1">Endoribonuclease YicC-like C-terminal domain-containing protein</fullName>
    </recommendedName>
</protein>
<dbReference type="Pfam" id="PF08340">
    <property type="entry name" value="YicC-like_C"/>
    <property type="match status" value="1"/>
</dbReference>
<feature type="domain" description="Endoribonuclease YicC-like C-terminal" evidence="1">
    <location>
        <begin position="6"/>
        <end position="119"/>
    </location>
</feature>
<organism evidence="2 3">
    <name type="scientific">Aquifex aeolicus (strain VF5)</name>
    <dbReference type="NCBI Taxonomy" id="224324"/>
    <lineage>
        <taxon>Bacteria</taxon>
        <taxon>Pseudomonadati</taxon>
        <taxon>Aquificota</taxon>
        <taxon>Aquificia</taxon>
        <taxon>Aquificales</taxon>
        <taxon>Aquificaceae</taxon>
        <taxon>Aquifex</taxon>
    </lineage>
</organism>
<dbReference type="PIR" id="G70367">
    <property type="entry name" value="G70367"/>
</dbReference>
<proteinExistence type="predicted"/>
<evidence type="ECO:0000313" key="2">
    <source>
        <dbReference type="EMBL" id="AAC06937.1"/>
    </source>
</evidence>
<dbReference type="EMBL" id="AE000657">
    <property type="protein sequence ID" value="AAC06937.1"/>
    <property type="molecule type" value="Genomic_DNA"/>
</dbReference>
<name>O66970_AQUAE</name>
<dbReference type="STRING" id="224324.aq_771"/>
<reference evidence="2 3" key="1">
    <citation type="journal article" date="1998" name="Nature">
        <title>The complete genome of the hyperthermophilic bacterium Aquifex aeolicus.</title>
        <authorList>
            <person name="Deckert G."/>
            <person name="Warren P.V."/>
            <person name="Gaasterland T."/>
            <person name="Young W.G."/>
            <person name="Lenox A.L."/>
            <person name="Graham D.E."/>
            <person name="Overbeek R."/>
            <person name="Snead M.A."/>
            <person name="Keller M."/>
            <person name="Aujay M."/>
            <person name="Huber R."/>
            <person name="Feldman R.A."/>
            <person name="Short J.M."/>
            <person name="Olson G.J."/>
            <person name="Swanson R.V."/>
        </authorList>
    </citation>
    <scope>NUCLEOTIDE SEQUENCE [LARGE SCALE GENOMIC DNA]</scope>
    <source>
        <strain evidence="2 3">VF5</strain>
    </source>
</reference>
<dbReference type="PANTHER" id="PTHR30636">
    <property type="entry name" value="UPF0701 PROTEIN YICC"/>
    <property type="match status" value="1"/>
</dbReference>
<dbReference type="InterPro" id="IPR013551">
    <property type="entry name" value="YicC-like_C"/>
</dbReference>
<dbReference type="GO" id="GO:0004521">
    <property type="term" value="F:RNA endonuclease activity"/>
    <property type="evidence" value="ECO:0007669"/>
    <property type="project" value="InterPro"/>
</dbReference>